<keyword evidence="2" id="KW-1185">Reference proteome</keyword>
<comment type="caution">
    <text evidence="1">The sequence shown here is derived from an EMBL/GenBank/DDBJ whole genome shotgun (WGS) entry which is preliminary data.</text>
</comment>
<gene>
    <name evidence="1" type="ORF">CP985_05755</name>
</gene>
<dbReference type="KEGG" id="amyt:AMYT_0752"/>
<protein>
    <submittedName>
        <fullName evidence="1">Uncharacterized protein</fullName>
    </submittedName>
</protein>
<organism evidence="1 2">
    <name type="scientific">Malaciobacter mytili LMG 24559</name>
    <dbReference type="NCBI Taxonomy" id="1032238"/>
    <lineage>
        <taxon>Bacteria</taxon>
        <taxon>Pseudomonadati</taxon>
        <taxon>Campylobacterota</taxon>
        <taxon>Epsilonproteobacteria</taxon>
        <taxon>Campylobacterales</taxon>
        <taxon>Arcobacteraceae</taxon>
        <taxon>Malaciobacter</taxon>
    </lineage>
</organism>
<evidence type="ECO:0000313" key="1">
    <source>
        <dbReference type="EMBL" id="RXK16079.1"/>
    </source>
</evidence>
<proteinExistence type="predicted"/>
<dbReference type="Proteomes" id="UP000290092">
    <property type="component" value="Unassembled WGS sequence"/>
</dbReference>
<reference evidence="1 2" key="1">
    <citation type="submission" date="2017-09" db="EMBL/GenBank/DDBJ databases">
        <title>Genomics of the genus Arcobacter.</title>
        <authorList>
            <person name="Perez-Cataluna A."/>
            <person name="Figueras M.J."/>
            <person name="Salas-Masso N."/>
        </authorList>
    </citation>
    <scope>NUCLEOTIDE SEQUENCE [LARGE SCALE GENOMIC DNA]</scope>
    <source>
        <strain evidence="1 2">CECT 7386</strain>
    </source>
</reference>
<evidence type="ECO:0000313" key="2">
    <source>
        <dbReference type="Proteomes" id="UP000290092"/>
    </source>
</evidence>
<dbReference type="AlphaFoldDB" id="A0AAX2AH74"/>
<dbReference type="RefSeq" id="WP_114841220.1">
    <property type="nucleotide sequence ID" value="NZ_CP031219.1"/>
</dbReference>
<dbReference type="EMBL" id="NXID01000016">
    <property type="protein sequence ID" value="RXK16079.1"/>
    <property type="molecule type" value="Genomic_DNA"/>
</dbReference>
<sequence>MNSSEEYLKSEECITDAKIAALLKVLEKTHPSIWQEYDNALSDEFLKRNISPGEFPLGYYIKQD</sequence>
<name>A0AAX2AH74_9BACT</name>
<accession>A0AAX2AH74</accession>